<proteinExistence type="predicted"/>
<feature type="compositionally biased region" description="Basic and acidic residues" evidence="1">
    <location>
        <begin position="112"/>
        <end position="124"/>
    </location>
</feature>
<accession>A0ABW2P669</accession>
<evidence type="ECO:0000256" key="1">
    <source>
        <dbReference type="SAM" id="MobiDB-lite"/>
    </source>
</evidence>
<organism evidence="2 3">
    <name type="scientific">Sphaerisporangium rhizosphaerae</name>
    <dbReference type="NCBI Taxonomy" id="2269375"/>
    <lineage>
        <taxon>Bacteria</taxon>
        <taxon>Bacillati</taxon>
        <taxon>Actinomycetota</taxon>
        <taxon>Actinomycetes</taxon>
        <taxon>Streptosporangiales</taxon>
        <taxon>Streptosporangiaceae</taxon>
        <taxon>Sphaerisporangium</taxon>
    </lineage>
</organism>
<name>A0ABW2P669_9ACTN</name>
<feature type="region of interest" description="Disordered" evidence="1">
    <location>
        <begin position="112"/>
        <end position="132"/>
    </location>
</feature>
<sequence length="132" mass="14616">MIAAATMKLFEKMIARHRAYAMKPPGDGWHESFDRESAIAWAQWIIETRYLDLARGCLDAPPGGEDLVEVVSDTHDAAHDRWTISLRDVAGVSYKVTLGLLDGFPAAQMIERSEPSKEVQKLSDRSTSIGNA</sequence>
<reference evidence="3" key="1">
    <citation type="journal article" date="2019" name="Int. J. Syst. Evol. Microbiol.">
        <title>The Global Catalogue of Microorganisms (GCM) 10K type strain sequencing project: providing services to taxonomists for standard genome sequencing and annotation.</title>
        <authorList>
            <consortium name="The Broad Institute Genomics Platform"/>
            <consortium name="The Broad Institute Genome Sequencing Center for Infectious Disease"/>
            <person name="Wu L."/>
            <person name="Ma J."/>
        </authorList>
    </citation>
    <scope>NUCLEOTIDE SEQUENCE [LARGE SCALE GENOMIC DNA]</scope>
    <source>
        <strain evidence="3">CECT 7649</strain>
    </source>
</reference>
<dbReference type="RefSeq" id="WP_380828086.1">
    <property type="nucleotide sequence ID" value="NZ_JBHTCG010000011.1"/>
</dbReference>
<evidence type="ECO:0000313" key="2">
    <source>
        <dbReference type="EMBL" id="MFC7384344.1"/>
    </source>
</evidence>
<dbReference type="EMBL" id="JBHTCG010000011">
    <property type="protein sequence ID" value="MFC7384344.1"/>
    <property type="molecule type" value="Genomic_DNA"/>
</dbReference>
<protein>
    <submittedName>
        <fullName evidence="2">Uncharacterized protein</fullName>
    </submittedName>
</protein>
<gene>
    <name evidence="2" type="ORF">ACFQSB_19190</name>
</gene>
<comment type="caution">
    <text evidence="2">The sequence shown here is derived from an EMBL/GenBank/DDBJ whole genome shotgun (WGS) entry which is preliminary data.</text>
</comment>
<dbReference type="Proteomes" id="UP001596496">
    <property type="component" value="Unassembled WGS sequence"/>
</dbReference>
<evidence type="ECO:0000313" key="3">
    <source>
        <dbReference type="Proteomes" id="UP001596496"/>
    </source>
</evidence>
<keyword evidence="3" id="KW-1185">Reference proteome</keyword>